<dbReference type="SUPFAM" id="SSF54001">
    <property type="entry name" value="Cysteine proteinases"/>
    <property type="match status" value="1"/>
</dbReference>
<dbReference type="PROSITE" id="PS51935">
    <property type="entry name" value="NLPC_P60"/>
    <property type="match status" value="1"/>
</dbReference>
<evidence type="ECO:0000259" key="5">
    <source>
        <dbReference type="PROSITE" id="PS51935"/>
    </source>
</evidence>
<evidence type="ECO:0000256" key="3">
    <source>
        <dbReference type="ARBA" id="ARBA00022801"/>
    </source>
</evidence>
<dbReference type="AlphaFoldDB" id="A0A3E3E4V5"/>
<comment type="similarity">
    <text evidence="1">Belongs to the peptidase C40 family.</text>
</comment>
<evidence type="ECO:0000313" key="6">
    <source>
        <dbReference type="EMBL" id="RGD76650.1"/>
    </source>
</evidence>
<dbReference type="GO" id="GO:0006508">
    <property type="term" value="P:proteolysis"/>
    <property type="evidence" value="ECO:0007669"/>
    <property type="project" value="UniProtKB-KW"/>
</dbReference>
<dbReference type="PANTHER" id="PTHR47359">
    <property type="entry name" value="PEPTIDOGLYCAN DL-ENDOPEPTIDASE CWLO"/>
    <property type="match status" value="1"/>
</dbReference>
<comment type="caution">
    <text evidence="6">The sequence shown here is derived from an EMBL/GenBank/DDBJ whole genome shotgun (WGS) entry which is preliminary data.</text>
</comment>
<reference evidence="6 7" key="1">
    <citation type="submission" date="2018-08" db="EMBL/GenBank/DDBJ databases">
        <title>A genome reference for cultivated species of the human gut microbiota.</title>
        <authorList>
            <person name="Zou Y."/>
            <person name="Xue W."/>
            <person name="Luo G."/>
        </authorList>
    </citation>
    <scope>NUCLEOTIDE SEQUENCE [LARGE SCALE GENOMIC DNA]</scope>
    <source>
        <strain evidence="6 7">OM06-4</strain>
    </source>
</reference>
<dbReference type="PANTHER" id="PTHR47359:SF3">
    <property type="entry name" value="NLP_P60 DOMAIN-CONTAINING PROTEIN-RELATED"/>
    <property type="match status" value="1"/>
</dbReference>
<dbReference type="EMBL" id="QUSL01000066">
    <property type="protein sequence ID" value="RGD76650.1"/>
    <property type="molecule type" value="Genomic_DNA"/>
</dbReference>
<sequence>MKKYDLYKFDTMTVEEFKADYNNIMASEGSELGNAIANSALSKRGCQYVWGANGPDTFDCSGLVWWACNENGVKFERTTASQLSKMGKSVKYEELQAGDIITFKTDPSYISHVGIYIGNGQMVHAPNRTTVVKVQQITSGYYYERIYNCRKLY</sequence>
<evidence type="ECO:0000256" key="2">
    <source>
        <dbReference type="ARBA" id="ARBA00022670"/>
    </source>
</evidence>
<dbReference type="InterPro" id="IPR051794">
    <property type="entry name" value="PG_Endopeptidase_C40"/>
</dbReference>
<dbReference type="InterPro" id="IPR038765">
    <property type="entry name" value="Papain-like_cys_pep_sf"/>
</dbReference>
<dbReference type="Gene3D" id="3.90.1720.10">
    <property type="entry name" value="endopeptidase domain like (from Nostoc punctiforme)"/>
    <property type="match status" value="1"/>
</dbReference>
<keyword evidence="2" id="KW-0645">Protease</keyword>
<name>A0A3E3E4V5_9FIRM</name>
<feature type="domain" description="NlpC/P60" evidence="5">
    <location>
        <begin position="30"/>
        <end position="153"/>
    </location>
</feature>
<gene>
    <name evidence="6" type="ORF">DXB93_18540</name>
</gene>
<evidence type="ECO:0000313" key="7">
    <source>
        <dbReference type="Proteomes" id="UP000261032"/>
    </source>
</evidence>
<evidence type="ECO:0000256" key="1">
    <source>
        <dbReference type="ARBA" id="ARBA00007074"/>
    </source>
</evidence>
<accession>A0A3E3E4V5</accession>
<keyword evidence="4" id="KW-0788">Thiol protease</keyword>
<dbReference type="GO" id="GO:0008234">
    <property type="term" value="F:cysteine-type peptidase activity"/>
    <property type="evidence" value="ECO:0007669"/>
    <property type="project" value="UniProtKB-KW"/>
</dbReference>
<evidence type="ECO:0000256" key="4">
    <source>
        <dbReference type="ARBA" id="ARBA00022807"/>
    </source>
</evidence>
<proteinExistence type="inferred from homology"/>
<dbReference type="InterPro" id="IPR000064">
    <property type="entry name" value="NLP_P60_dom"/>
</dbReference>
<organism evidence="6 7">
    <name type="scientific">Thomasclavelia ramosa</name>
    <dbReference type="NCBI Taxonomy" id="1547"/>
    <lineage>
        <taxon>Bacteria</taxon>
        <taxon>Bacillati</taxon>
        <taxon>Bacillota</taxon>
        <taxon>Erysipelotrichia</taxon>
        <taxon>Erysipelotrichales</taxon>
        <taxon>Coprobacillaceae</taxon>
        <taxon>Thomasclavelia</taxon>
    </lineage>
</organism>
<keyword evidence="3" id="KW-0378">Hydrolase</keyword>
<dbReference type="Proteomes" id="UP000261032">
    <property type="component" value="Unassembled WGS sequence"/>
</dbReference>
<protein>
    <submittedName>
        <fullName evidence="6">Peptidoglycan endopeptidase</fullName>
    </submittedName>
</protein>
<dbReference type="Pfam" id="PF00877">
    <property type="entry name" value="NLPC_P60"/>
    <property type="match status" value="1"/>
</dbReference>